<keyword evidence="4 9" id="KW-0436">Ligase</keyword>
<accession>A0A2H0KKD1</accession>
<dbReference type="Pfam" id="PF00152">
    <property type="entry name" value="tRNA-synt_2"/>
    <property type="match status" value="1"/>
</dbReference>
<evidence type="ECO:0000313" key="11">
    <source>
        <dbReference type="EMBL" id="PIQ71711.1"/>
    </source>
</evidence>
<dbReference type="Gene3D" id="2.40.50.140">
    <property type="entry name" value="Nucleic acid-binding proteins"/>
    <property type="match status" value="1"/>
</dbReference>
<dbReference type="InterPro" id="IPR045864">
    <property type="entry name" value="aa-tRNA-synth_II/BPL/LPL"/>
</dbReference>
<dbReference type="NCBIfam" id="NF003483">
    <property type="entry name" value="PRK05159.1"/>
    <property type="match status" value="1"/>
</dbReference>
<keyword evidence="5 9" id="KW-0547">Nucleotide-binding</keyword>
<evidence type="ECO:0000256" key="4">
    <source>
        <dbReference type="ARBA" id="ARBA00022598"/>
    </source>
</evidence>
<comment type="similarity">
    <text evidence="2 9">Belongs to the class-II aminoacyl-tRNA synthetase family. Type 2 subfamily.</text>
</comment>
<feature type="region of interest" description="Aspartate" evidence="9">
    <location>
        <begin position="188"/>
        <end position="191"/>
    </location>
</feature>
<comment type="caution">
    <text evidence="11">The sequence shown here is derived from an EMBL/GenBank/DDBJ whole genome shotgun (WGS) entry which is preliminary data.</text>
</comment>
<feature type="binding site" evidence="9">
    <location>
        <begin position="406"/>
        <end position="409"/>
    </location>
    <ligand>
        <name>ATP</name>
        <dbReference type="ChEBI" id="CHEBI:30616"/>
    </ligand>
</feature>
<evidence type="ECO:0000313" key="12">
    <source>
        <dbReference type="Proteomes" id="UP000229497"/>
    </source>
</evidence>
<dbReference type="SUPFAM" id="SSF50249">
    <property type="entry name" value="Nucleic acid-binding proteins"/>
    <property type="match status" value="1"/>
</dbReference>
<feature type="binding site" evidence="9">
    <location>
        <position position="209"/>
    </location>
    <ligand>
        <name>L-aspartate</name>
        <dbReference type="ChEBI" id="CHEBI:29991"/>
    </ligand>
</feature>
<dbReference type="CDD" id="cd04317">
    <property type="entry name" value="EcAspRS_like_N"/>
    <property type="match status" value="1"/>
</dbReference>
<dbReference type="Pfam" id="PF01336">
    <property type="entry name" value="tRNA_anti-codon"/>
    <property type="match status" value="1"/>
</dbReference>
<sequence length="446" mass="50713">MKTVYISDTPNLVGKEVELRGWVNTIRNHKKIVFIDLRDSTGVVQVVGDATYATLSPESVVSIRGLIKERPAKLVNTKIKTGTIEVEAKSFEVLAAAKELPFDMGKEKLDVSLPIMLDYRSLTLRHQSIRSIFKVQETIVQTFRKIMKDKGFTEIQAPTIVATATEGGAEVFPVSYFHHKAFMAQSPQFYKQIMVSIFEKVFTVAHAYRAEPSVTTRHLTEYVGLDAEMGFIDSWTELMDMAEHMLKSIFAAVKANHADVLGNHGVEIPRIEKSIPRIKLTEAKEIIFQRTGRDIRKEPDLDPEGERELSKWSRETHGSDLVFVTHYPTKKRPMYTHPDPDNPEETLSFDLIGKGQEWITGGQRIHNYDTLVANIKKWVQNPDNFEIPYLQAFKYGMPPEGGFCLGLERITMNILGLSNVREASLFPRDMERVDIRLASTEEKKVQ</sequence>
<dbReference type="PROSITE" id="PS50862">
    <property type="entry name" value="AA_TRNA_LIGASE_II"/>
    <property type="match status" value="1"/>
</dbReference>
<comment type="caution">
    <text evidence="9">Lacks conserved residue(s) required for the propagation of feature annotation.</text>
</comment>
<evidence type="ECO:0000256" key="5">
    <source>
        <dbReference type="ARBA" id="ARBA00022741"/>
    </source>
</evidence>
<dbReference type="GO" id="GO:0004815">
    <property type="term" value="F:aspartate-tRNA ligase activity"/>
    <property type="evidence" value="ECO:0007669"/>
    <property type="project" value="UniProtKB-UniRule"/>
</dbReference>
<feature type="binding site" evidence="9">
    <location>
        <position position="166"/>
    </location>
    <ligand>
        <name>L-aspartate</name>
        <dbReference type="ChEBI" id="CHEBI:29991"/>
    </ligand>
</feature>
<dbReference type="InterPro" id="IPR002312">
    <property type="entry name" value="Asp/Asn-tRNA-synth_IIb"/>
</dbReference>
<dbReference type="GO" id="GO:0005829">
    <property type="term" value="C:cytosol"/>
    <property type="evidence" value="ECO:0007669"/>
    <property type="project" value="TreeGrafter"/>
</dbReference>
<dbReference type="GO" id="GO:0005524">
    <property type="term" value="F:ATP binding"/>
    <property type="evidence" value="ECO:0007669"/>
    <property type="project" value="UniProtKB-UniRule"/>
</dbReference>
<dbReference type="SUPFAM" id="SSF55681">
    <property type="entry name" value="Class II aaRS and biotin synthetases"/>
    <property type="match status" value="1"/>
</dbReference>
<feature type="binding site" evidence="9">
    <location>
        <position position="357"/>
    </location>
    <ligand>
        <name>ATP</name>
        <dbReference type="ChEBI" id="CHEBI:30616"/>
    </ligand>
</feature>
<dbReference type="GO" id="GO:0006422">
    <property type="term" value="P:aspartyl-tRNA aminoacylation"/>
    <property type="evidence" value="ECO:0007669"/>
    <property type="project" value="UniProtKB-UniRule"/>
</dbReference>
<keyword evidence="7 9" id="KW-0648">Protein biosynthesis</keyword>
<feature type="binding site" evidence="9">
    <location>
        <begin position="217"/>
        <end position="219"/>
    </location>
    <ligand>
        <name>ATP</name>
        <dbReference type="ChEBI" id="CHEBI:30616"/>
    </ligand>
</feature>
<evidence type="ECO:0000259" key="10">
    <source>
        <dbReference type="PROSITE" id="PS50862"/>
    </source>
</evidence>
<dbReference type="Proteomes" id="UP000229497">
    <property type="component" value="Unassembled WGS sequence"/>
</dbReference>
<keyword evidence="3 9" id="KW-0963">Cytoplasm</keyword>
<comment type="catalytic activity">
    <reaction evidence="9">
        <text>tRNA(Asp) + L-aspartate + ATP = L-aspartyl-tRNA(Asp) + AMP + diphosphate</text>
        <dbReference type="Rhea" id="RHEA:19649"/>
        <dbReference type="Rhea" id="RHEA-COMP:9660"/>
        <dbReference type="Rhea" id="RHEA-COMP:9678"/>
        <dbReference type="ChEBI" id="CHEBI:29991"/>
        <dbReference type="ChEBI" id="CHEBI:30616"/>
        <dbReference type="ChEBI" id="CHEBI:33019"/>
        <dbReference type="ChEBI" id="CHEBI:78442"/>
        <dbReference type="ChEBI" id="CHEBI:78516"/>
        <dbReference type="ChEBI" id="CHEBI:456215"/>
        <dbReference type="EC" id="6.1.1.12"/>
    </reaction>
</comment>
<protein>
    <recommendedName>
        <fullName evidence="9">Aspartate--tRNA ligase</fullName>
        <ecNumber evidence="9">6.1.1.12</ecNumber>
    </recommendedName>
    <alternativeName>
        <fullName evidence="9">Aspartyl-tRNA synthetase</fullName>
        <shortName evidence="9">AspRS</shortName>
    </alternativeName>
</protein>
<dbReference type="InterPro" id="IPR047089">
    <property type="entry name" value="Asp-tRNA-ligase_1_N"/>
</dbReference>
<dbReference type="EC" id="6.1.1.12" evidence="9"/>
<dbReference type="InterPro" id="IPR004523">
    <property type="entry name" value="Asp-tRNA_synthase_2"/>
</dbReference>
<dbReference type="PANTHER" id="PTHR43450:SF1">
    <property type="entry name" value="ASPARTATE--TRNA LIGASE, CYTOPLASMIC"/>
    <property type="match status" value="1"/>
</dbReference>
<dbReference type="GO" id="GO:0017101">
    <property type="term" value="C:aminoacyl-tRNA synthetase multienzyme complex"/>
    <property type="evidence" value="ECO:0007669"/>
    <property type="project" value="TreeGrafter"/>
</dbReference>
<dbReference type="Gene3D" id="3.30.930.10">
    <property type="entry name" value="Bira Bifunctional Protein, Domain 2"/>
    <property type="match status" value="1"/>
</dbReference>
<evidence type="ECO:0000256" key="2">
    <source>
        <dbReference type="ARBA" id="ARBA00005312"/>
    </source>
</evidence>
<dbReference type="PRINTS" id="PR01042">
    <property type="entry name" value="TRNASYNTHASP"/>
</dbReference>
<comment type="function">
    <text evidence="9">Catalyzes the attachment of L-aspartate to tRNA(Asp) in a two-step reaction: L-aspartate is first activated by ATP to form Asp-AMP and then transferred to the acceptor end of tRNA(Asp).</text>
</comment>
<keyword evidence="6 9" id="KW-0067">ATP-binding</keyword>
<comment type="subcellular location">
    <subcellularLocation>
        <location evidence="1 9">Cytoplasm</location>
    </subcellularLocation>
</comment>
<dbReference type="InterPro" id="IPR012340">
    <property type="entry name" value="NA-bd_OB-fold"/>
</dbReference>
<dbReference type="NCBIfam" id="TIGR00458">
    <property type="entry name" value="aspS_nondisc"/>
    <property type="match status" value="1"/>
</dbReference>
<evidence type="ECO:0000256" key="3">
    <source>
        <dbReference type="ARBA" id="ARBA00022490"/>
    </source>
</evidence>
<dbReference type="InterPro" id="IPR004365">
    <property type="entry name" value="NA-bd_OB_tRNA"/>
</dbReference>
<feature type="binding site" evidence="9">
    <location>
        <position position="360"/>
    </location>
    <ligand>
        <name>L-aspartate</name>
        <dbReference type="ChEBI" id="CHEBI:29991"/>
    </ligand>
</feature>
<feature type="binding site" evidence="9">
    <location>
        <position position="364"/>
    </location>
    <ligand>
        <name>L-aspartate</name>
        <dbReference type="ChEBI" id="CHEBI:29991"/>
    </ligand>
</feature>
<dbReference type="InterPro" id="IPR006195">
    <property type="entry name" value="aa-tRNA-synth_II"/>
</dbReference>
<dbReference type="PANTHER" id="PTHR43450">
    <property type="entry name" value="ASPARTYL-TRNA SYNTHETASE"/>
    <property type="match status" value="1"/>
</dbReference>
<reference evidence="11 12" key="1">
    <citation type="submission" date="2017-09" db="EMBL/GenBank/DDBJ databases">
        <title>Depth-based differentiation of microbial function through sediment-hosted aquifers and enrichment of novel symbionts in the deep terrestrial subsurface.</title>
        <authorList>
            <person name="Probst A.J."/>
            <person name="Ladd B."/>
            <person name="Jarett J.K."/>
            <person name="Geller-Mcgrath D.E."/>
            <person name="Sieber C.M."/>
            <person name="Emerson J.B."/>
            <person name="Anantharaman K."/>
            <person name="Thomas B.C."/>
            <person name="Malmstrom R."/>
            <person name="Stieglmeier M."/>
            <person name="Klingl A."/>
            <person name="Woyke T."/>
            <person name="Ryan C.M."/>
            <person name="Banfield J.F."/>
        </authorList>
    </citation>
    <scope>NUCLEOTIDE SEQUENCE [LARGE SCALE GENOMIC DNA]</scope>
    <source>
        <strain evidence="11">CG11_big_fil_rev_8_21_14_0_20_37_16</strain>
    </source>
</reference>
<evidence type="ECO:0000256" key="1">
    <source>
        <dbReference type="ARBA" id="ARBA00004496"/>
    </source>
</evidence>
<feature type="binding site" evidence="9">
    <location>
        <begin position="209"/>
        <end position="211"/>
    </location>
    <ligand>
        <name>ATP</name>
        <dbReference type="ChEBI" id="CHEBI:30616"/>
    </ligand>
</feature>
<proteinExistence type="inferred from homology"/>
<dbReference type="InterPro" id="IPR004364">
    <property type="entry name" value="Aa-tRNA-synt_II"/>
</dbReference>
<organism evidence="11 12">
    <name type="scientific">Candidatus Roizmanbacteria bacterium CG11_big_fil_rev_8_21_14_0_20_37_16</name>
    <dbReference type="NCBI Taxonomy" id="1974857"/>
    <lineage>
        <taxon>Bacteria</taxon>
        <taxon>Candidatus Roizmaniibacteriota</taxon>
    </lineage>
</organism>
<evidence type="ECO:0000256" key="9">
    <source>
        <dbReference type="HAMAP-Rule" id="MF_02075"/>
    </source>
</evidence>
<gene>
    <name evidence="9" type="primary">aspS</name>
    <name evidence="11" type="ORF">COV87_01880</name>
</gene>
<name>A0A2H0KKD1_9BACT</name>
<evidence type="ECO:0000256" key="7">
    <source>
        <dbReference type="ARBA" id="ARBA00022917"/>
    </source>
</evidence>
<evidence type="ECO:0000256" key="8">
    <source>
        <dbReference type="ARBA" id="ARBA00023146"/>
    </source>
</evidence>
<dbReference type="AlphaFoldDB" id="A0A2H0KKD1"/>
<evidence type="ECO:0000256" key="6">
    <source>
        <dbReference type="ARBA" id="ARBA00022840"/>
    </source>
</evidence>
<dbReference type="GO" id="GO:0003723">
    <property type="term" value="F:RNA binding"/>
    <property type="evidence" value="ECO:0007669"/>
    <property type="project" value="TreeGrafter"/>
</dbReference>
<comment type="subunit">
    <text evidence="9">Homodimer.</text>
</comment>
<feature type="domain" description="Aminoacyl-transfer RNA synthetases class-II family profile" evidence="10">
    <location>
        <begin position="133"/>
        <end position="427"/>
    </location>
</feature>
<dbReference type="EMBL" id="PCVK01000052">
    <property type="protein sequence ID" value="PIQ71711.1"/>
    <property type="molecule type" value="Genomic_DNA"/>
</dbReference>
<keyword evidence="8 9" id="KW-0030">Aminoacyl-tRNA synthetase</keyword>
<dbReference type="HAMAP" id="MF_02075">
    <property type="entry name" value="Asp_tRNA_synth_type2"/>
    <property type="match status" value="1"/>
</dbReference>